<comment type="caution">
    <text evidence="1">The sequence shown here is derived from an EMBL/GenBank/DDBJ whole genome shotgun (WGS) entry which is preliminary data.</text>
</comment>
<reference evidence="1" key="1">
    <citation type="journal article" date="2020" name="New Phytol.">
        <title>Comparative genomics reveals dynamic genome evolution in host specialist ectomycorrhizal fungi.</title>
        <authorList>
            <person name="Lofgren L.A."/>
            <person name="Nguyen N.H."/>
            <person name="Vilgalys R."/>
            <person name="Ruytinx J."/>
            <person name="Liao H.L."/>
            <person name="Branco S."/>
            <person name="Kuo A."/>
            <person name="LaButti K."/>
            <person name="Lipzen A."/>
            <person name="Andreopoulos W."/>
            <person name="Pangilinan J."/>
            <person name="Riley R."/>
            <person name="Hundley H."/>
            <person name="Na H."/>
            <person name="Barry K."/>
            <person name="Grigoriev I.V."/>
            <person name="Stajich J.E."/>
            <person name="Kennedy P.G."/>
        </authorList>
    </citation>
    <scope>NUCLEOTIDE SEQUENCE</scope>
    <source>
        <strain evidence="1">S12</strain>
    </source>
</reference>
<organism evidence="1 2">
    <name type="scientific">Suillus plorans</name>
    <dbReference type="NCBI Taxonomy" id="116603"/>
    <lineage>
        <taxon>Eukaryota</taxon>
        <taxon>Fungi</taxon>
        <taxon>Dikarya</taxon>
        <taxon>Basidiomycota</taxon>
        <taxon>Agaricomycotina</taxon>
        <taxon>Agaricomycetes</taxon>
        <taxon>Agaricomycetidae</taxon>
        <taxon>Boletales</taxon>
        <taxon>Suillineae</taxon>
        <taxon>Suillaceae</taxon>
        <taxon>Suillus</taxon>
    </lineage>
</organism>
<dbReference type="AlphaFoldDB" id="A0A9P7AQS8"/>
<evidence type="ECO:0000313" key="1">
    <source>
        <dbReference type="EMBL" id="KAG1793457.1"/>
    </source>
</evidence>
<evidence type="ECO:0000313" key="2">
    <source>
        <dbReference type="Proteomes" id="UP000719766"/>
    </source>
</evidence>
<dbReference type="GeneID" id="64596800"/>
<sequence>MCSLKGLRSQILSDTRRRFLLRRVSFSKDQYRPFTPWASYTLLPNDISAVVTFAFGCGDLVPSMSQACYAGPVARHGNGNIGVYVGFCGGGLVSHTRWQGVPKIVVYEDE</sequence>
<keyword evidence="2" id="KW-1185">Reference proteome</keyword>
<name>A0A9P7AQS8_9AGAM</name>
<proteinExistence type="predicted"/>
<dbReference type="RefSeq" id="XP_041159882.1">
    <property type="nucleotide sequence ID" value="XM_041303036.1"/>
</dbReference>
<dbReference type="Proteomes" id="UP000719766">
    <property type="component" value="Unassembled WGS sequence"/>
</dbReference>
<gene>
    <name evidence="1" type="ORF">HD556DRAFT_1374166</name>
</gene>
<accession>A0A9P7AQS8</accession>
<dbReference type="EMBL" id="JABBWE010000030">
    <property type="protein sequence ID" value="KAG1793457.1"/>
    <property type="molecule type" value="Genomic_DNA"/>
</dbReference>
<protein>
    <submittedName>
        <fullName evidence="1">Uncharacterized protein</fullName>
    </submittedName>
</protein>